<dbReference type="RefSeq" id="WP_310575538.1">
    <property type="nucleotide sequence ID" value="NZ_JAVKPK010000021.1"/>
</dbReference>
<dbReference type="Proteomes" id="UP001246244">
    <property type="component" value="Unassembled WGS sequence"/>
</dbReference>
<dbReference type="InterPro" id="IPR000700">
    <property type="entry name" value="PAS-assoc_C"/>
</dbReference>
<accession>A0ABU2D0M5</accession>
<comment type="caution">
    <text evidence="2">The sequence shown here is derived from an EMBL/GenBank/DDBJ whole genome shotgun (WGS) entry which is preliminary data.</text>
</comment>
<name>A0ABU2D0M5_9EURY</name>
<sequence>MKSHENSEQRGKYRQEFRFRKKDGTHFYAEDRGVRLLDKDGKPYKLLGVIKDITERELAHERVQKSEERYRSSIENFKGIVFQADKYFIPQFVDQLEGKMELNKDKGTEFTIKISVAAKLENFYCFPQLSFLQLKVSALFIFQLAFTKKNL</sequence>
<dbReference type="Gene3D" id="3.30.450.20">
    <property type="entry name" value="PAS domain"/>
    <property type="match status" value="1"/>
</dbReference>
<keyword evidence="3" id="KW-1185">Reference proteome</keyword>
<organism evidence="2 3">
    <name type="scientific">Methanosarcina baikalica</name>
    <dbReference type="NCBI Taxonomy" id="3073890"/>
    <lineage>
        <taxon>Archaea</taxon>
        <taxon>Methanobacteriati</taxon>
        <taxon>Methanobacteriota</taxon>
        <taxon>Stenosarchaea group</taxon>
        <taxon>Methanomicrobia</taxon>
        <taxon>Methanosarcinales</taxon>
        <taxon>Methanosarcinaceae</taxon>
        <taxon>Methanosarcina</taxon>
    </lineage>
</organism>
<protein>
    <submittedName>
        <fullName evidence="2">PAS domain S-box protein</fullName>
    </submittedName>
</protein>
<dbReference type="EMBL" id="JAVKPK010000021">
    <property type="protein sequence ID" value="MDR7665513.1"/>
    <property type="molecule type" value="Genomic_DNA"/>
</dbReference>
<dbReference type="InterPro" id="IPR000014">
    <property type="entry name" value="PAS"/>
</dbReference>
<proteinExistence type="predicted"/>
<reference evidence="3" key="1">
    <citation type="submission" date="2023-07" db="EMBL/GenBank/DDBJ databases">
        <title>Whole-genome sequencing of a new Methanosarcina sp. Z-7115.</title>
        <authorList>
            <person name="Zhilina T.N."/>
            <person name="Merkel A.Y."/>
        </authorList>
    </citation>
    <scope>NUCLEOTIDE SEQUENCE [LARGE SCALE GENOMIC DNA]</scope>
    <source>
        <strain evidence="3">Z-7115</strain>
    </source>
</reference>
<evidence type="ECO:0000313" key="3">
    <source>
        <dbReference type="Proteomes" id="UP001246244"/>
    </source>
</evidence>
<dbReference type="Pfam" id="PF08447">
    <property type="entry name" value="PAS_3"/>
    <property type="match status" value="1"/>
</dbReference>
<dbReference type="InterPro" id="IPR001610">
    <property type="entry name" value="PAC"/>
</dbReference>
<evidence type="ECO:0000259" key="1">
    <source>
        <dbReference type="PROSITE" id="PS50113"/>
    </source>
</evidence>
<dbReference type="InterPro" id="IPR035965">
    <property type="entry name" value="PAS-like_dom_sf"/>
</dbReference>
<dbReference type="SMART" id="SM00086">
    <property type="entry name" value="PAC"/>
    <property type="match status" value="1"/>
</dbReference>
<dbReference type="SUPFAM" id="SSF55785">
    <property type="entry name" value="PYP-like sensor domain (PAS domain)"/>
    <property type="match status" value="1"/>
</dbReference>
<dbReference type="CDD" id="cd00130">
    <property type="entry name" value="PAS"/>
    <property type="match status" value="1"/>
</dbReference>
<dbReference type="NCBIfam" id="TIGR00229">
    <property type="entry name" value="sensory_box"/>
    <property type="match status" value="1"/>
</dbReference>
<evidence type="ECO:0000313" key="2">
    <source>
        <dbReference type="EMBL" id="MDR7665513.1"/>
    </source>
</evidence>
<gene>
    <name evidence="2" type="ORF">RG963_06915</name>
</gene>
<feature type="domain" description="PAC" evidence="1">
    <location>
        <begin position="13"/>
        <end position="65"/>
    </location>
</feature>
<dbReference type="PROSITE" id="PS50113">
    <property type="entry name" value="PAC"/>
    <property type="match status" value="1"/>
</dbReference>
<dbReference type="InterPro" id="IPR013655">
    <property type="entry name" value="PAS_fold_3"/>
</dbReference>